<dbReference type="UniPathway" id="UPA00074">
    <property type="reaction ID" value="UER00126"/>
</dbReference>
<dbReference type="STRING" id="914150.TQ33_1361"/>
<evidence type="ECO:0000256" key="4">
    <source>
        <dbReference type="ARBA" id="ARBA00038440"/>
    </source>
</evidence>
<dbReference type="GO" id="GO:0006189">
    <property type="term" value="P:'de novo' IMP biosynthetic process"/>
    <property type="evidence" value="ECO:0007669"/>
    <property type="project" value="UniProtKB-UniRule"/>
</dbReference>
<dbReference type="HOGENOM" id="CLU_038395_1_1_6"/>
<dbReference type="HAMAP" id="MF_01930">
    <property type="entry name" value="PurN"/>
    <property type="match status" value="1"/>
</dbReference>
<dbReference type="Gene3D" id="3.40.50.170">
    <property type="entry name" value="Formyl transferase, N-terminal domain"/>
    <property type="match status" value="1"/>
</dbReference>
<proteinExistence type="inferred from homology"/>
<feature type="binding site" evidence="6">
    <location>
        <begin position="100"/>
        <end position="103"/>
    </location>
    <ligand>
        <name>(6R)-10-formyltetrahydrofolate</name>
        <dbReference type="ChEBI" id="CHEBI:195366"/>
    </ligand>
</feature>
<keyword evidence="3 6" id="KW-0658">Purine biosynthesis</keyword>
<dbReference type="CDD" id="cd08645">
    <property type="entry name" value="FMT_core_GART"/>
    <property type="match status" value="1"/>
</dbReference>
<comment type="function">
    <text evidence="6">Catalyzes the transfer of a formyl group from 10-formyltetrahydrofolate to 5-phospho-ribosyl-glycinamide (GAR), producing 5-phospho-ribosyl-N-formylglycinamide (FGAR) and tetrahydrofolate.</text>
</comment>
<name>A0A0F6RCC7_9GAMM</name>
<keyword evidence="9" id="KW-1185">Reference proteome</keyword>
<sequence>MAAQNTSSIDVKRIVVLISGSGSNMQALIDAIELGAINGQIVGVISNKPDVQGLARAAHANIPSVVIDHRQFDGREPFEAELSKTIDEFKPDLIVLAGFMRILNSEFVQPYEGKMLNIHPSLLPKYKGLHTHRRALENGDKEHGVSVHFVTAELDGGPVIAQRTVKVEDSDTEQILQQKVQRQEHQLYPEVVARFCNDRLSYQNGKAYLDGKPIQ</sequence>
<dbReference type="EC" id="2.1.2.2" evidence="6"/>
<feature type="binding site" evidence="6">
    <location>
        <position position="117"/>
    </location>
    <ligand>
        <name>(6R)-10-formyltetrahydrofolate</name>
        <dbReference type="ChEBI" id="CHEBI:195366"/>
    </ligand>
</feature>
<dbReference type="SUPFAM" id="SSF53328">
    <property type="entry name" value="Formyltransferase"/>
    <property type="match status" value="1"/>
</dbReference>
<evidence type="ECO:0000256" key="6">
    <source>
        <dbReference type="HAMAP-Rule" id="MF_01930"/>
    </source>
</evidence>
<dbReference type="NCBIfam" id="TIGR00639">
    <property type="entry name" value="PurN"/>
    <property type="match status" value="1"/>
</dbReference>
<protein>
    <recommendedName>
        <fullName evidence="6">Phosphoribosylglycinamide formyltransferase</fullName>
        <ecNumber evidence="6">2.1.2.2</ecNumber>
    </recommendedName>
    <alternativeName>
        <fullName evidence="6">5'-phosphoribosylglycinamide transformylase</fullName>
    </alternativeName>
    <alternativeName>
        <fullName evidence="6">GAR transformylase</fullName>
        <shortName evidence="6">GART</shortName>
    </alternativeName>
</protein>
<feature type="binding site" evidence="6">
    <location>
        <begin position="22"/>
        <end position="24"/>
    </location>
    <ligand>
        <name>N(1)-(5-phospho-beta-D-ribosyl)glycinamide</name>
        <dbReference type="ChEBI" id="CHEBI:143788"/>
    </ligand>
</feature>
<dbReference type="InterPro" id="IPR001555">
    <property type="entry name" value="GART_AS"/>
</dbReference>
<accession>A0A0F6RCC7</accession>
<evidence type="ECO:0000313" key="9">
    <source>
        <dbReference type="Proteomes" id="UP000034071"/>
    </source>
</evidence>
<dbReference type="Pfam" id="PF00551">
    <property type="entry name" value="Formyl_trans_N"/>
    <property type="match status" value="1"/>
</dbReference>
<dbReference type="PANTHER" id="PTHR43369:SF2">
    <property type="entry name" value="PHOSPHORIBOSYLGLYCINAMIDE FORMYLTRANSFERASE"/>
    <property type="match status" value="1"/>
</dbReference>
<dbReference type="AlphaFoldDB" id="A0A0F6RCC7"/>
<reference evidence="8 9" key="1">
    <citation type="submission" date="2015-02" db="EMBL/GenBank/DDBJ databases">
        <title>Complete genome sequence of Kangiella geojedonensis strain YCS-5T.</title>
        <authorList>
            <person name="Kim K.M."/>
        </authorList>
    </citation>
    <scope>NUCLEOTIDE SEQUENCE [LARGE SCALE GENOMIC DNA]</scope>
    <source>
        <strain evidence="8 9">YCS-5</strain>
    </source>
</reference>
<evidence type="ECO:0000313" key="8">
    <source>
        <dbReference type="EMBL" id="AKE52313.1"/>
    </source>
</evidence>
<dbReference type="InterPro" id="IPR036477">
    <property type="entry name" value="Formyl_transf_N_sf"/>
</dbReference>
<feature type="active site" description="Proton donor" evidence="6">
    <location>
        <position position="119"/>
    </location>
</feature>
<evidence type="ECO:0000256" key="5">
    <source>
        <dbReference type="ARBA" id="ARBA00047664"/>
    </source>
</evidence>
<evidence type="ECO:0000256" key="2">
    <source>
        <dbReference type="ARBA" id="ARBA00022679"/>
    </source>
</evidence>
<evidence type="ECO:0000259" key="7">
    <source>
        <dbReference type="Pfam" id="PF00551"/>
    </source>
</evidence>
<evidence type="ECO:0000256" key="3">
    <source>
        <dbReference type="ARBA" id="ARBA00022755"/>
    </source>
</evidence>
<dbReference type="GO" id="GO:0005829">
    <property type="term" value="C:cytosol"/>
    <property type="evidence" value="ECO:0007669"/>
    <property type="project" value="TreeGrafter"/>
</dbReference>
<dbReference type="RefSeq" id="WP_046561398.1">
    <property type="nucleotide sequence ID" value="NZ_CP010975.1"/>
</dbReference>
<dbReference type="PROSITE" id="PS00373">
    <property type="entry name" value="GART"/>
    <property type="match status" value="1"/>
</dbReference>
<feature type="binding site" evidence="6">
    <location>
        <position position="75"/>
    </location>
    <ligand>
        <name>(6R)-10-formyltetrahydrofolate</name>
        <dbReference type="ChEBI" id="CHEBI:195366"/>
    </ligand>
</feature>
<comment type="similarity">
    <text evidence="4 6">Belongs to the GART family.</text>
</comment>
<comment type="catalytic activity">
    <reaction evidence="5 6">
        <text>N(1)-(5-phospho-beta-D-ribosyl)glycinamide + (6R)-10-formyltetrahydrofolate = N(2)-formyl-N(1)-(5-phospho-beta-D-ribosyl)glycinamide + (6S)-5,6,7,8-tetrahydrofolate + H(+)</text>
        <dbReference type="Rhea" id="RHEA:15053"/>
        <dbReference type="ChEBI" id="CHEBI:15378"/>
        <dbReference type="ChEBI" id="CHEBI:57453"/>
        <dbReference type="ChEBI" id="CHEBI:143788"/>
        <dbReference type="ChEBI" id="CHEBI:147286"/>
        <dbReference type="ChEBI" id="CHEBI:195366"/>
        <dbReference type="EC" id="2.1.2.2"/>
    </reaction>
</comment>
<dbReference type="KEGG" id="kge:TQ33_1361"/>
<feature type="site" description="Raises pKa of active site His" evidence="6">
    <location>
        <position position="155"/>
    </location>
</feature>
<dbReference type="InterPro" id="IPR004607">
    <property type="entry name" value="GART"/>
</dbReference>
<organism evidence="8 9">
    <name type="scientific">Kangiella geojedonensis</name>
    <dbReference type="NCBI Taxonomy" id="914150"/>
    <lineage>
        <taxon>Bacteria</taxon>
        <taxon>Pseudomonadati</taxon>
        <taxon>Pseudomonadota</taxon>
        <taxon>Gammaproteobacteria</taxon>
        <taxon>Kangiellales</taxon>
        <taxon>Kangiellaceae</taxon>
        <taxon>Kangiella</taxon>
    </lineage>
</organism>
<dbReference type="InterPro" id="IPR002376">
    <property type="entry name" value="Formyl_transf_N"/>
</dbReference>
<dbReference type="PATRIC" id="fig|914150.5.peg.1378"/>
<dbReference type="Proteomes" id="UP000034071">
    <property type="component" value="Chromosome"/>
</dbReference>
<keyword evidence="2 6" id="KW-0808">Transferase</keyword>
<dbReference type="EMBL" id="CP010975">
    <property type="protein sequence ID" value="AKE52313.1"/>
    <property type="molecule type" value="Genomic_DNA"/>
</dbReference>
<gene>
    <name evidence="6" type="primary">purN</name>
    <name evidence="8" type="ORF">TQ33_1361</name>
</gene>
<evidence type="ECO:0000256" key="1">
    <source>
        <dbReference type="ARBA" id="ARBA00005054"/>
    </source>
</evidence>
<comment type="pathway">
    <text evidence="1 6">Purine metabolism; IMP biosynthesis via de novo pathway; N(2)-formyl-N(1)-(5-phospho-D-ribosyl)glycinamide from N(1)-(5-phospho-D-ribosyl)glycinamide (10-formyl THF route): step 1/1.</text>
</comment>
<dbReference type="GO" id="GO:0004644">
    <property type="term" value="F:phosphoribosylglycinamide formyltransferase activity"/>
    <property type="evidence" value="ECO:0007669"/>
    <property type="project" value="UniProtKB-UniRule"/>
</dbReference>
<dbReference type="PANTHER" id="PTHR43369">
    <property type="entry name" value="PHOSPHORIBOSYLGLYCINAMIDE FORMYLTRANSFERASE"/>
    <property type="match status" value="1"/>
</dbReference>
<feature type="domain" description="Formyl transferase N-terminal" evidence="7">
    <location>
        <begin position="12"/>
        <end position="192"/>
    </location>
</feature>